<reference evidence="9 10" key="1">
    <citation type="submission" date="2024-10" db="EMBL/GenBank/DDBJ databases">
        <title>The Natural Products Discovery Center: Release of the First 8490 Sequenced Strains for Exploring Actinobacteria Biosynthetic Diversity.</title>
        <authorList>
            <person name="Kalkreuter E."/>
            <person name="Kautsar S.A."/>
            <person name="Yang D."/>
            <person name="Bader C.D."/>
            <person name="Teijaro C.N."/>
            <person name="Fluegel L."/>
            <person name="Davis C.M."/>
            <person name="Simpson J.R."/>
            <person name="Lauterbach L."/>
            <person name="Steele A.D."/>
            <person name="Gui C."/>
            <person name="Meng S."/>
            <person name="Li G."/>
            <person name="Viehrig K."/>
            <person name="Ye F."/>
            <person name="Su P."/>
            <person name="Kiefer A.F."/>
            <person name="Nichols A."/>
            <person name="Cepeda A.J."/>
            <person name="Yan W."/>
            <person name="Fan B."/>
            <person name="Jiang Y."/>
            <person name="Adhikari A."/>
            <person name="Zheng C.-J."/>
            <person name="Schuster L."/>
            <person name="Cowan T.M."/>
            <person name="Smanski M.J."/>
            <person name="Chevrette M.G."/>
            <person name="De Carvalho L.P.S."/>
            <person name="Shen B."/>
        </authorList>
    </citation>
    <scope>NUCLEOTIDE SEQUENCE [LARGE SCALE GENOMIC DNA]</scope>
    <source>
        <strain evidence="9 10">NPDC000087</strain>
    </source>
</reference>
<dbReference type="Gene3D" id="2.60.40.1180">
    <property type="entry name" value="Golgi alpha-mannosidase II"/>
    <property type="match status" value="1"/>
</dbReference>
<sequence length="676" mass="72307">MRFLRAAALSLLLIPLIAAPTAASAAPAAPTTPYMGWNTYYGLGGDPTEAEIKTIADTMARDGLRDAGYRIVWIDGNWAAPTPRNAAGELVADPARFPSGMAALTRYLHARGFQAGIYTDAGPYLEGNCGLGSYGHYRDDVRQFARWGFDALKADWLCGRVSGLDPETAYRQLAFEVDHAPRPMFLNICNPVSSDWGGGPYPPEALSTWSYTYAPSIATSWRTYTDVGVLDPQPQWQWLWVLRNMDVNAYHPSATKPGHFSDPDYLLPMRPLPGGGTELTFEESKSQLAMWSMMAAPLVLGSDPRTLPASMIAALRNPEIVAVDQDPLVKQGVKVADPSGTTQVWSKPLAGSGRRAVALLNRGDTAQQITVSFDSVALGGDVRVRDLWARADAGTFQGSYTATFPAHGVAMLGLTGTDDVVGTDLGPASDPPAAAGGRVFARGPDGTLRENVDGVWHSLGLRIQGQPAAYAPADGRIDVFARGTDNRVWHRTLTGDRWGSWSDLGGKVADAPAVAFTGPSDWTVFARGFDGLIVTRGPHTGWTGISGPNGRGVQGRPSAAVDGSGAIHVTVRYRTDEIWERVLSGGAWSEWQNLGGTLNGSPTLLGTTGRIYLFAVAADNRLWQRNFVDGAWGGWFQRGEFATDEIQGAIGASPGPDGSAVVVLRGVDGRIHRTSL</sequence>
<evidence type="ECO:0000256" key="6">
    <source>
        <dbReference type="SAM" id="SignalP"/>
    </source>
</evidence>
<organism evidence="9 10">
    <name type="scientific">Paractinoplanes globisporus</name>
    <dbReference type="NCBI Taxonomy" id="113565"/>
    <lineage>
        <taxon>Bacteria</taxon>
        <taxon>Bacillati</taxon>
        <taxon>Actinomycetota</taxon>
        <taxon>Actinomycetes</taxon>
        <taxon>Micromonosporales</taxon>
        <taxon>Micromonosporaceae</taxon>
        <taxon>Paractinoplanes</taxon>
    </lineage>
</organism>
<dbReference type="GO" id="GO:0016787">
    <property type="term" value="F:hydrolase activity"/>
    <property type="evidence" value="ECO:0007669"/>
    <property type="project" value="UniProtKB-KW"/>
</dbReference>
<feature type="domain" description="Alpha galactosidase C-terminal" evidence="7">
    <location>
        <begin position="340"/>
        <end position="412"/>
    </location>
</feature>
<evidence type="ECO:0000256" key="5">
    <source>
        <dbReference type="RuleBase" id="RU361168"/>
    </source>
</evidence>
<dbReference type="PANTHER" id="PTHR11452:SF75">
    <property type="entry name" value="ALPHA-GALACTOSIDASE MEL1"/>
    <property type="match status" value="1"/>
</dbReference>
<dbReference type="Gene3D" id="2.120.10.70">
    <property type="entry name" value="Fucose-specific lectin"/>
    <property type="match status" value="2"/>
</dbReference>
<evidence type="ECO:0000313" key="9">
    <source>
        <dbReference type="EMBL" id="MFF5288955.1"/>
    </source>
</evidence>
<evidence type="ECO:0000313" key="10">
    <source>
        <dbReference type="Proteomes" id="UP001602245"/>
    </source>
</evidence>
<dbReference type="CDD" id="cd14792">
    <property type="entry name" value="GH27"/>
    <property type="match status" value="1"/>
</dbReference>
<dbReference type="InterPro" id="IPR058502">
    <property type="entry name" value="PLL-like_beta-prop"/>
</dbReference>
<comment type="similarity">
    <text evidence="1 5">Belongs to the glycosyl hydrolase 27 family.</text>
</comment>
<accession>A0ABW6W8W6</accession>
<dbReference type="EC" id="3.2.1.22" evidence="5"/>
<dbReference type="Pfam" id="PF16499">
    <property type="entry name" value="Melibiase_2"/>
    <property type="match status" value="1"/>
</dbReference>
<keyword evidence="4 5" id="KW-0326">Glycosidase</keyword>
<feature type="signal peptide" evidence="6">
    <location>
        <begin position="1"/>
        <end position="25"/>
    </location>
</feature>
<feature type="chain" id="PRO_5046559432" description="Alpha-galactosidase" evidence="6">
    <location>
        <begin position="26"/>
        <end position="676"/>
    </location>
</feature>
<comment type="catalytic activity">
    <reaction evidence="5">
        <text>Hydrolysis of terminal, non-reducing alpha-D-galactose residues in alpha-D-galactosides, including galactose oligosaccharides, galactomannans and galactolipids.</text>
        <dbReference type="EC" id="3.2.1.22"/>
    </reaction>
</comment>
<evidence type="ECO:0000256" key="1">
    <source>
        <dbReference type="ARBA" id="ARBA00009743"/>
    </source>
</evidence>
<dbReference type="PANTHER" id="PTHR11452">
    <property type="entry name" value="ALPHA-GALACTOSIDASE/ALPHA-N-ACETYLGALACTOSAMINIDASE"/>
    <property type="match status" value="1"/>
</dbReference>
<protein>
    <recommendedName>
        <fullName evidence="5">Alpha-galactosidase</fullName>
        <ecNumber evidence="5">3.2.1.22</ecNumber>
    </recommendedName>
    <alternativeName>
        <fullName evidence="5">Melibiase</fullName>
    </alternativeName>
</protein>
<name>A0ABW6W8W6_9ACTN</name>
<dbReference type="InterPro" id="IPR002241">
    <property type="entry name" value="Glyco_hydro_27"/>
</dbReference>
<keyword evidence="2 6" id="KW-0732">Signal</keyword>
<dbReference type="RefSeq" id="WP_245576972.1">
    <property type="nucleotide sequence ID" value="NZ_JBIAZU010000001.1"/>
</dbReference>
<dbReference type="SUPFAM" id="SSF51011">
    <property type="entry name" value="Glycosyl hydrolase domain"/>
    <property type="match status" value="1"/>
</dbReference>
<keyword evidence="3 5" id="KW-0378">Hydrolase</keyword>
<comment type="caution">
    <text evidence="9">The sequence shown here is derived from an EMBL/GenBank/DDBJ whole genome shotgun (WGS) entry which is preliminary data.</text>
</comment>
<dbReference type="SUPFAM" id="SSF89372">
    <property type="entry name" value="Fucose-specific lectin"/>
    <property type="match status" value="1"/>
</dbReference>
<dbReference type="Pfam" id="PF17801">
    <property type="entry name" value="Melibiase_C"/>
    <property type="match status" value="1"/>
</dbReference>
<dbReference type="InterPro" id="IPR013785">
    <property type="entry name" value="Aldolase_TIM"/>
</dbReference>
<dbReference type="InterPro" id="IPR013780">
    <property type="entry name" value="Glyco_hydro_b"/>
</dbReference>
<keyword evidence="5" id="KW-1015">Disulfide bond</keyword>
<dbReference type="SUPFAM" id="SSF51445">
    <property type="entry name" value="(Trans)glycosidases"/>
    <property type="match status" value="1"/>
</dbReference>
<feature type="domain" description="PLL-like beta propeller" evidence="8">
    <location>
        <begin position="455"/>
        <end position="530"/>
    </location>
</feature>
<dbReference type="InterPro" id="IPR041233">
    <property type="entry name" value="Melibiase_C"/>
</dbReference>
<evidence type="ECO:0000259" key="8">
    <source>
        <dbReference type="Pfam" id="PF26607"/>
    </source>
</evidence>
<proteinExistence type="inferred from homology"/>
<evidence type="ECO:0000256" key="2">
    <source>
        <dbReference type="ARBA" id="ARBA00022729"/>
    </source>
</evidence>
<dbReference type="Pfam" id="PF26607">
    <property type="entry name" value="DUF8189"/>
    <property type="match status" value="2"/>
</dbReference>
<keyword evidence="10" id="KW-1185">Reference proteome</keyword>
<evidence type="ECO:0000256" key="4">
    <source>
        <dbReference type="ARBA" id="ARBA00023295"/>
    </source>
</evidence>
<dbReference type="Gene3D" id="3.20.20.70">
    <property type="entry name" value="Aldolase class I"/>
    <property type="match status" value="1"/>
</dbReference>
<gene>
    <name evidence="9" type="ORF">ACFY35_05935</name>
</gene>
<dbReference type="Proteomes" id="UP001602245">
    <property type="component" value="Unassembled WGS sequence"/>
</dbReference>
<dbReference type="PRINTS" id="PR00740">
    <property type="entry name" value="GLHYDRLASE27"/>
</dbReference>
<evidence type="ECO:0000259" key="7">
    <source>
        <dbReference type="Pfam" id="PF17801"/>
    </source>
</evidence>
<feature type="domain" description="PLL-like beta propeller" evidence="8">
    <location>
        <begin position="539"/>
        <end position="640"/>
    </location>
</feature>
<dbReference type="EMBL" id="JBIAZU010000001">
    <property type="protein sequence ID" value="MFF5288955.1"/>
    <property type="molecule type" value="Genomic_DNA"/>
</dbReference>
<evidence type="ECO:0000256" key="3">
    <source>
        <dbReference type="ARBA" id="ARBA00022801"/>
    </source>
</evidence>
<dbReference type="InterPro" id="IPR017853">
    <property type="entry name" value="GH"/>
</dbReference>